<dbReference type="Gene3D" id="3.40.50.300">
    <property type="entry name" value="P-loop containing nucleotide triphosphate hydrolases"/>
    <property type="match status" value="1"/>
</dbReference>
<feature type="transmembrane region" description="Helical" evidence="8">
    <location>
        <begin position="439"/>
        <end position="456"/>
    </location>
</feature>
<organism evidence="10 11">
    <name type="scientific">Chlamydomonas schloesseri</name>
    <dbReference type="NCBI Taxonomy" id="2026947"/>
    <lineage>
        <taxon>Eukaryota</taxon>
        <taxon>Viridiplantae</taxon>
        <taxon>Chlorophyta</taxon>
        <taxon>core chlorophytes</taxon>
        <taxon>Chlorophyceae</taxon>
        <taxon>CS clade</taxon>
        <taxon>Chlamydomonadales</taxon>
        <taxon>Chlamydomonadaceae</taxon>
        <taxon>Chlamydomonas</taxon>
    </lineage>
</organism>
<gene>
    <name evidence="10" type="ORF">HYH02_009489</name>
</gene>
<reference evidence="10" key="1">
    <citation type="journal article" date="2020" name="bioRxiv">
        <title>Comparative genomics of Chlamydomonas.</title>
        <authorList>
            <person name="Craig R.J."/>
            <person name="Hasan A.R."/>
            <person name="Ness R.W."/>
            <person name="Keightley P.D."/>
        </authorList>
    </citation>
    <scope>NUCLEOTIDE SEQUENCE</scope>
    <source>
        <strain evidence="10">CCAP 11/173</strain>
    </source>
</reference>
<evidence type="ECO:0000259" key="9">
    <source>
        <dbReference type="PROSITE" id="PS50893"/>
    </source>
</evidence>
<dbReference type="Proteomes" id="UP000613740">
    <property type="component" value="Unassembled WGS sequence"/>
</dbReference>
<keyword evidence="7 8" id="KW-0472">Membrane</keyword>
<feature type="transmembrane region" description="Helical" evidence="8">
    <location>
        <begin position="547"/>
        <end position="567"/>
    </location>
</feature>
<dbReference type="Pfam" id="PF19055">
    <property type="entry name" value="ABC2_membrane_7"/>
    <property type="match status" value="1"/>
</dbReference>
<accession>A0A835TRM3</accession>
<dbReference type="PANTHER" id="PTHR48041:SF91">
    <property type="entry name" value="ABC TRANSPORTER G FAMILY MEMBER 28"/>
    <property type="match status" value="1"/>
</dbReference>
<protein>
    <recommendedName>
        <fullName evidence="9">ABC transporter domain-containing protein</fullName>
    </recommendedName>
</protein>
<feature type="transmembrane region" description="Helical" evidence="8">
    <location>
        <begin position="664"/>
        <end position="686"/>
    </location>
</feature>
<feature type="transmembrane region" description="Helical" evidence="8">
    <location>
        <begin position="523"/>
        <end position="541"/>
    </location>
</feature>
<evidence type="ECO:0000256" key="5">
    <source>
        <dbReference type="ARBA" id="ARBA00022840"/>
    </source>
</evidence>
<evidence type="ECO:0000313" key="10">
    <source>
        <dbReference type="EMBL" id="KAG2443075.1"/>
    </source>
</evidence>
<dbReference type="SUPFAM" id="SSF52540">
    <property type="entry name" value="P-loop containing nucleoside triphosphate hydrolases"/>
    <property type="match status" value="1"/>
</dbReference>
<dbReference type="GO" id="GO:0016887">
    <property type="term" value="F:ATP hydrolysis activity"/>
    <property type="evidence" value="ECO:0007669"/>
    <property type="project" value="InterPro"/>
</dbReference>
<feature type="transmembrane region" description="Helical" evidence="8">
    <location>
        <begin position="574"/>
        <end position="596"/>
    </location>
</feature>
<dbReference type="Pfam" id="PF00005">
    <property type="entry name" value="ABC_tran"/>
    <property type="match status" value="1"/>
</dbReference>
<dbReference type="GO" id="GO:0016020">
    <property type="term" value="C:membrane"/>
    <property type="evidence" value="ECO:0007669"/>
    <property type="project" value="UniProtKB-SubCell"/>
</dbReference>
<dbReference type="CDD" id="cd03213">
    <property type="entry name" value="ABCG_EPDR"/>
    <property type="match status" value="1"/>
</dbReference>
<dbReference type="InterPro" id="IPR003439">
    <property type="entry name" value="ABC_transporter-like_ATP-bd"/>
</dbReference>
<dbReference type="InterPro" id="IPR027417">
    <property type="entry name" value="P-loop_NTPase"/>
</dbReference>
<comment type="caution">
    <text evidence="10">The sequence shown here is derived from an EMBL/GenBank/DDBJ whole genome shotgun (WGS) entry which is preliminary data.</text>
</comment>
<keyword evidence="2" id="KW-0813">Transport</keyword>
<name>A0A835TRM3_9CHLO</name>
<dbReference type="InterPro" id="IPR043926">
    <property type="entry name" value="ABCG_dom"/>
</dbReference>
<dbReference type="PROSITE" id="PS50893">
    <property type="entry name" value="ABC_TRANSPORTER_2"/>
    <property type="match status" value="1"/>
</dbReference>
<evidence type="ECO:0000256" key="8">
    <source>
        <dbReference type="SAM" id="Phobius"/>
    </source>
</evidence>
<dbReference type="OrthoDB" id="66620at2759"/>
<evidence type="ECO:0000313" key="11">
    <source>
        <dbReference type="Proteomes" id="UP000613740"/>
    </source>
</evidence>
<evidence type="ECO:0000256" key="7">
    <source>
        <dbReference type="ARBA" id="ARBA00023136"/>
    </source>
</evidence>
<dbReference type="InterPro" id="IPR013525">
    <property type="entry name" value="ABC2_TM"/>
</dbReference>
<keyword evidence="3 8" id="KW-0812">Transmembrane</keyword>
<dbReference type="Pfam" id="PF01061">
    <property type="entry name" value="ABC2_membrane"/>
    <property type="match status" value="1"/>
</dbReference>
<dbReference type="PROSITE" id="PS00211">
    <property type="entry name" value="ABC_TRANSPORTER_1"/>
    <property type="match status" value="1"/>
</dbReference>
<dbReference type="AlphaFoldDB" id="A0A835TRM3"/>
<proteinExistence type="predicted"/>
<dbReference type="PANTHER" id="PTHR48041">
    <property type="entry name" value="ABC TRANSPORTER G FAMILY MEMBER 28"/>
    <property type="match status" value="1"/>
</dbReference>
<evidence type="ECO:0000256" key="2">
    <source>
        <dbReference type="ARBA" id="ARBA00022448"/>
    </source>
</evidence>
<comment type="subcellular location">
    <subcellularLocation>
        <location evidence="1">Membrane</location>
        <topology evidence="1">Multi-pass membrane protein</topology>
    </subcellularLocation>
</comment>
<keyword evidence="11" id="KW-1185">Reference proteome</keyword>
<evidence type="ECO:0000256" key="6">
    <source>
        <dbReference type="ARBA" id="ARBA00022989"/>
    </source>
</evidence>
<dbReference type="InterPro" id="IPR003593">
    <property type="entry name" value="AAA+_ATPase"/>
</dbReference>
<dbReference type="InterPro" id="IPR017871">
    <property type="entry name" value="ABC_transporter-like_CS"/>
</dbReference>
<feature type="transmembrane region" description="Helical" evidence="8">
    <location>
        <begin position="468"/>
        <end position="489"/>
    </location>
</feature>
<feature type="domain" description="ABC transporter" evidence="9">
    <location>
        <begin position="36"/>
        <end position="278"/>
    </location>
</feature>
<sequence>MMEVADTKDEPPNVPPLLGFPDTRLQILFQNLKYTVQVKPANKGGETSKSILNDVSGVLEPARLTAVMGSSGSGKTTLLNVLAGFYKAQDRLTGDILVNGQAVTKEKTRRISGFVHQEDVILHTMTVREALEFAAALKLPSSMTAAQKSQRAMEVAQLLNLHKSLDSVVGSSMIKGISGGEKRRLSLGMEMVTEPAILFLDEPSSGLDSFTAFKVVHILRSVAHLHGRTVVCSIHQPSSEVFHLFDDLIVLAAGQVIYLGQVEGMVGYFGALGYHCPNYTNPADYLFMEVLNAPAVTGADDPEAAQPAAGGAHSHHLPHLPSLPCRLGSHGAASHGTAAADKKAAAAEAEAAAQAVITAAEAAHAAEEQRIAALIAAWGGSPQAAALHRSLTSRRAADAPGISRHAESATAPFWLQAPLLARRALLNAWRNPLVFRGKLAQTVFLSLVVGLIYLQVSDDLAGVQDRQGSLFFLVVEGLFGSVMGILTVFGAEKPVFQREFGTRLYGLPAYFISRWLVELPSHILLPVLFSCICYFMIGYQATAAHFGWFALTMVLMDNAGAALGIFVSCLFNDLSVALSVMPMFLLPLMVFSGFFVNSDTIPPYFTWIQYISPMRYGYIALAKNEFTNLQINCNADESCPPGFNGNMVLENMGFASKGSVGQNLGILFAMVVALLLLAYVALWLSVRRLIK</sequence>
<evidence type="ECO:0000256" key="4">
    <source>
        <dbReference type="ARBA" id="ARBA00022741"/>
    </source>
</evidence>
<evidence type="ECO:0000256" key="1">
    <source>
        <dbReference type="ARBA" id="ARBA00004141"/>
    </source>
</evidence>
<evidence type="ECO:0000256" key="3">
    <source>
        <dbReference type="ARBA" id="ARBA00022692"/>
    </source>
</evidence>
<dbReference type="SMART" id="SM00382">
    <property type="entry name" value="AAA"/>
    <property type="match status" value="1"/>
</dbReference>
<dbReference type="GO" id="GO:0140359">
    <property type="term" value="F:ABC-type transporter activity"/>
    <property type="evidence" value="ECO:0007669"/>
    <property type="project" value="InterPro"/>
</dbReference>
<keyword evidence="6 8" id="KW-1133">Transmembrane helix</keyword>
<keyword evidence="4" id="KW-0547">Nucleotide-binding</keyword>
<dbReference type="InterPro" id="IPR050352">
    <property type="entry name" value="ABCG_transporters"/>
</dbReference>
<dbReference type="EMBL" id="JAEHOD010000032">
    <property type="protein sequence ID" value="KAG2443075.1"/>
    <property type="molecule type" value="Genomic_DNA"/>
</dbReference>
<dbReference type="GO" id="GO:0005524">
    <property type="term" value="F:ATP binding"/>
    <property type="evidence" value="ECO:0007669"/>
    <property type="project" value="UniProtKB-KW"/>
</dbReference>
<keyword evidence="5" id="KW-0067">ATP-binding</keyword>